<organism evidence="3 4">
    <name type="scientific">Talaromyces amestolkiae</name>
    <dbReference type="NCBI Taxonomy" id="1196081"/>
    <lineage>
        <taxon>Eukaryota</taxon>
        <taxon>Fungi</taxon>
        <taxon>Dikarya</taxon>
        <taxon>Ascomycota</taxon>
        <taxon>Pezizomycotina</taxon>
        <taxon>Eurotiomycetes</taxon>
        <taxon>Eurotiomycetidae</taxon>
        <taxon>Eurotiales</taxon>
        <taxon>Trichocomaceae</taxon>
        <taxon>Talaromyces</taxon>
        <taxon>Talaromyces sect. Talaromyces</taxon>
    </lineage>
</organism>
<feature type="compositionally biased region" description="Low complexity" evidence="1">
    <location>
        <begin position="2085"/>
        <end position="2098"/>
    </location>
</feature>
<feature type="region of interest" description="Disordered" evidence="1">
    <location>
        <begin position="344"/>
        <end position="563"/>
    </location>
</feature>
<keyword evidence="4" id="KW-1185">Reference proteome</keyword>
<reference evidence="3 4" key="1">
    <citation type="journal article" date="2017" name="Biotechnol. Biofuels">
        <title>Differential beta-glucosidase expression as a function of carbon source availability in Talaromyces amestolkiae: a genomic and proteomic approach.</title>
        <authorList>
            <person name="de Eugenio L.I."/>
            <person name="Mendez-Liter J.A."/>
            <person name="Nieto-Dominguez M."/>
            <person name="Alonso L."/>
            <person name="Gil-Munoz J."/>
            <person name="Barriuso J."/>
            <person name="Prieto A."/>
            <person name="Martinez M.J."/>
        </authorList>
    </citation>
    <scope>NUCLEOTIDE SEQUENCE [LARGE SCALE GENOMIC DNA]</scope>
    <source>
        <strain evidence="3 4">CIB</strain>
    </source>
</reference>
<feature type="region of interest" description="Disordered" evidence="1">
    <location>
        <begin position="1039"/>
        <end position="1077"/>
    </location>
</feature>
<feature type="region of interest" description="Disordered" evidence="1">
    <location>
        <begin position="1982"/>
        <end position="2006"/>
    </location>
</feature>
<feature type="region of interest" description="Disordered" evidence="1">
    <location>
        <begin position="2307"/>
        <end position="2333"/>
    </location>
</feature>
<accession>A0A364L756</accession>
<evidence type="ECO:0000313" key="4">
    <source>
        <dbReference type="Proteomes" id="UP000249363"/>
    </source>
</evidence>
<feature type="compositionally biased region" description="Basic and acidic residues" evidence="1">
    <location>
        <begin position="2105"/>
        <end position="2116"/>
    </location>
</feature>
<name>A0A364L756_TALAM</name>
<dbReference type="RefSeq" id="XP_040736159.1">
    <property type="nucleotide sequence ID" value="XM_040880375.1"/>
</dbReference>
<feature type="compositionally biased region" description="Basic and acidic residues" evidence="1">
    <location>
        <begin position="371"/>
        <end position="381"/>
    </location>
</feature>
<evidence type="ECO:0000313" key="3">
    <source>
        <dbReference type="EMBL" id="RAO71644.1"/>
    </source>
</evidence>
<dbReference type="InterPro" id="IPR021644">
    <property type="entry name" value="CAF-1_p150_acidic"/>
</dbReference>
<evidence type="ECO:0000256" key="1">
    <source>
        <dbReference type="SAM" id="MobiDB-lite"/>
    </source>
</evidence>
<feature type="compositionally biased region" description="Low complexity" evidence="1">
    <location>
        <begin position="860"/>
        <end position="869"/>
    </location>
</feature>
<dbReference type="Pfam" id="PF21796">
    <property type="entry name" value="Cac1_C"/>
    <property type="match status" value="1"/>
</dbReference>
<feature type="compositionally biased region" description="Low complexity" evidence="1">
    <location>
        <begin position="1568"/>
        <end position="1578"/>
    </location>
</feature>
<dbReference type="InterPro" id="IPR028889">
    <property type="entry name" value="USP"/>
</dbReference>
<feature type="region of interest" description="Disordered" evidence="1">
    <location>
        <begin position="859"/>
        <end position="896"/>
    </location>
</feature>
<feature type="region of interest" description="Disordered" evidence="1">
    <location>
        <begin position="737"/>
        <end position="784"/>
    </location>
</feature>
<comment type="caution">
    <text evidence="3">The sequence shown here is derived from an EMBL/GenBank/DDBJ whole genome shotgun (WGS) entry which is preliminary data.</text>
</comment>
<sequence length="2533" mass="284619">MPSNAGTVDQTTPAVAEVSSAVVGSRKPIGLKNQGTTGWLNVILQVFYHIKFLRRTIYEVPTGIQHNASFIWALQRLLYSMQTSTEAVSTKELTDSLNWGPADLAPQDVQRWQSTFHQELATRMEMLPIRHILEHVLVGQTMSCVSFSPQEKNSWRWENFWELQLNVRGFRSLEESLQDYIQPWYPESENASINTVVMFDKFPPVLNLHLKRFAYDPALNSFKKVNDFFEYPEEIDLGPFVESTDPASKSESWIYCLVSVVVHEGNYKGGVYYAYVRPEKDGCFFKIHDEIVTPATLPEVFQAGAAQLMMEISMDFQPSSIGHLPRPMSSPTNAQARKRAFSEVEDNNIPKPETHKLQRIGNGEQENQDPLLHDHNMDIDKPTPSIPNMAINNTTDIPVSGKQPAQSATTTSTPSTNTPSATTVPFVPSTPPRPQPQPSTALGADANLLNKKVKLSPATKEARRKEKEEKDRLRLEEKAKKDAEKKARDEEKKKKEVEKEEERKKREAEREEKKKQKEEEKHAKEEEKRKKEEEKEKKERSQMRLNAFFAKPATTVTKASSPVPLSPLKEAVREIAKLESPSKPQNTQSDYRKEFPVFYLQSHTHLSPPHQFQRDDEALNHIQKKLDGYLAKPVALPAYRGSELFNMISFRRRSGLKVVPVKTTLARAQNAEVSTSSTALRDELKKVTMKSLRFGEDVRPPYYGTFTKELSKTQAHKVCRAPYARVLPEINYDYDSEAEWEEPEEGEDLDSEGEDDASEDGDDDMDEFLDDEDEQMDSRRRLIVGDQEPICTGIRWEDGKDLDPDMEVYRMEVLSDTVQFPVDPFSTAYWPKPKAVEQAAPKASSSLPPVRATLHAFGVTPSTSTHTPSPLAPPPRPVTTDNKTTSKAKKPFPPEHMDEFKQTVEGCDLSKAGLIEVLKKRFPKVSKDTLKDTVNAVAVRQLIGLSLAAGIAHPRVSSRERRQEVAHGKMIDAQHAYSPPGLEFTIPLPPSPVASPIECSSSFEQNEAECSSSKVPLAPAMRVSTLTGEPFPVPMPEPTAVDVSESGPKIPVVNPEPCTTPEPRDELPSTTTSPDSTIQIPLSVASESTVSFDQFATQYRRCQQAEIEKQVLENRLISTKISICLSSRLLRTGATVQRGLVDAFKHGDKTGFVSMYNTIHDIQEACELGSNRSVNRQQSFSEEPSISLHSPRIRTASFMHQLSSQSRRDLLDILTQVRTNSQFLVDCISGLLPSQLTSLTTPVGFSAYGDTLSSHSTARSRNSATFAKRATPNSIPFKEHAWALERSDPLSALLFNVFAIPLDWQPEESELRLDVWSSTCAKLLSSGDNKYLNFVGQVLSYWSTASDWRARQKIELYLMDVLQKGAFLLENIESPVAHSLGVEPPDPLRTDAAEEFFESAVQTLFEVLDDVDAGLPSAALEFCNAVLNKLADAETRDRFLEFIFVQWFFSRYLYYALTFPEGQGLLLDFHISKEAREKLLSQIALRAQSQFYRVLHSIPEFSTVNTQVRRHIDSMIKRCLYSSNPAPVVGPNNPNEQADGLDNSSSFLMLCAADVVTLLNVLFPRTASSPSNSLSSNSTHPGLSYTQNSTPRRAALPAHWSGRIETVLERPSPLESIKQEHTRKSRYHQCADVIRFELSDLGESEAHPVLDHPSSEDWTLLAVSADRKSLSWNTPTGNYSDGIFEGLSDSGERSGTVQLEEDHEALHTAIQRLVNESETLSRSKSSRTSLLRQSRSSSLKERFDAVRSVCESRSDFLGAHYWWAASNQLLQKLSKSAKSPRNDSWILGPMLQSSHDSFTKCNAIIHECEESLFTLSPLVDQLRDLSRNSIAGMTQLRNKMWYMTDVKHSMRYEDAKHVALALKTMVYPNLHRDNTNEYRSRNGSRYLGGSFLQKPEMHVMNVMKASTSQGGPNKLSDEQVELTRKWISHHGIDNFCRGEERIHRFCYEVKSSINKLVGDSMAETPVLWASELFQRERAKFEGPSNRSYSHIPLTPGARPSSISSEEALSGMPYSSLSFRGADSLRPTDQPSLINQSLSSEKWKYTRKFEVDTLSSSGGSSGRAASSSTTESYTTFWSPSQTQAQSAASASSFQSRPPSMLSDAPAPRRTERTVHGKTAFLDDLRQTLTSLLLSDLGSPVWSCGSETDAWFIGFLNQTRVQRQMDKQARIQKFLAESERSIHQRLGRSRHGEYHMSHRRSSSADPILMSVHDSHKATAEGPFSNALGVPPTNESAFSYKSAFSQLLDVFSRNANPYVKLGALRDLRALIVASLDRDGDESPTPTQNFINSQGMGATQKLRLNRHSFTEERSRLDDSFQTPTSPAPESVDFDSHPSYDLLNTSESRIITAIKNILRELQPKTLFRDLQFVSAFVPSETLNKTDSGTAFLQFGLAALSLKEDVCASMVELADRIVSQELNRRHSQQDFDFISRAQDPIEDAARMWIITAKEGYPVAQRELAILYLTHPEILPRVTLPLTLPRDTFKAEMMYRRDRDSKFDPQSMCLALHWMQLSASGGDELARNRLREREEFESLV</sequence>
<feature type="region of interest" description="Disordered" evidence="1">
    <location>
        <begin position="2274"/>
        <end position="2293"/>
    </location>
</feature>
<feature type="region of interest" description="Disordered" evidence="1">
    <location>
        <begin position="1568"/>
        <end position="1592"/>
    </location>
</feature>
<dbReference type="GeneID" id="63796871"/>
<dbReference type="Pfam" id="PF12253">
    <property type="entry name" value="CAF1A_dimeriz"/>
    <property type="match status" value="1"/>
</dbReference>
<dbReference type="PANTHER" id="PTHR42064:SF1">
    <property type="entry name" value="YALI0F28677P"/>
    <property type="match status" value="1"/>
</dbReference>
<proteinExistence type="predicted"/>
<feature type="compositionally biased region" description="Acidic residues" evidence="1">
    <location>
        <begin position="737"/>
        <end position="775"/>
    </location>
</feature>
<dbReference type="InterPro" id="IPR038765">
    <property type="entry name" value="Papain-like_cys_pep_sf"/>
</dbReference>
<dbReference type="InterPro" id="IPR048800">
    <property type="entry name" value="Cac1-like_C"/>
</dbReference>
<feature type="compositionally biased region" description="Polar residues" evidence="1">
    <location>
        <begin position="1068"/>
        <end position="1077"/>
    </location>
</feature>
<feature type="compositionally biased region" description="Low complexity" evidence="1">
    <location>
        <begin position="404"/>
        <end position="427"/>
    </location>
</feature>
<dbReference type="GO" id="GO:0004843">
    <property type="term" value="F:cysteine-type deubiquitinase activity"/>
    <property type="evidence" value="ECO:0007669"/>
    <property type="project" value="InterPro"/>
</dbReference>
<dbReference type="OrthoDB" id="3548913at2759"/>
<dbReference type="Proteomes" id="UP000249363">
    <property type="component" value="Unassembled WGS sequence"/>
</dbReference>
<feature type="domain" description="USP" evidence="2">
    <location>
        <begin position="29"/>
        <end position="313"/>
    </location>
</feature>
<dbReference type="Pfam" id="PF00443">
    <property type="entry name" value="UCH"/>
    <property type="match status" value="1"/>
</dbReference>
<feature type="compositionally biased region" description="Pro residues" evidence="1">
    <location>
        <begin position="428"/>
        <end position="437"/>
    </location>
</feature>
<feature type="region of interest" description="Disordered" evidence="1">
    <location>
        <begin position="2085"/>
        <end position="2116"/>
    </location>
</feature>
<gene>
    <name evidence="3" type="ORF">BHQ10_007656</name>
</gene>
<dbReference type="PROSITE" id="PS50235">
    <property type="entry name" value="USP_3"/>
    <property type="match status" value="1"/>
</dbReference>
<dbReference type="PANTHER" id="PTHR42064">
    <property type="entry name" value="YALI0F28677P"/>
    <property type="match status" value="1"/>
</dbReference>
<dbReference type="Gene3D" id="3.90.70.10">
    <property type="entry name" value="Cysteine proteinases"/>
    <property type="match status" value="1"/>
</dbReference>
<evidence type="ECO:0000259" key="2">
    <source>
        <dbReference type="PROSITE" id="PS50235"/>
    </source>
</evidence>
<dbReference type="EMBL" id="MIKG01000016">
    <property type="protein sequence ID" value="RAO71644.1"/>
    <property type="molecule type" value="Genomic_DNA"/>
</dbReference>
<feature type="compositionally biased region" description="Polar residues" evidence="1">
    <location>
        <begin position="1579"/>
        <end position="1591"/>
    </location>
</feature>
<dbReference type="SUPFAM" id="SSF54001">
    <property type="entry name" value="Cysteine proteinases"/>
    <property type="match status" value="1"/>
</dbReference>
<protein>
    <recommendedName>
        <fullName evidence="2">USP domain-containing protein</fullName>
    </recommendedName>
</protein>
<feature type="compositionally biased region" description="Polar residues" evidence="1">
    <location>
        <begin position="2280"/>
        <end position="2293"/>
    </location>
</feature>
<feature type="compositionally biased region" description="Basic and acidic residues" evidence="1">
    <location>
        <begin position="460"/>
        <end position="542"/>
    </location>
</feature>
<dbReference type="Pfam" id="PF11600">
    <property type="entry name" value="CAF1A_acidic"/>
    <property type="match status" value="1"/>
</dbReference>
<dbReference type="GO" id="GO:0016579">
    <property type="term" value="P:protein deubiquitination"/>
    <property type="evidence" value="ECO:0007669"/>
    <property type="project" value="InterPro"/>
</dbReference>
<dbReference type="InterPro" id="IPR022043">
    <property type="entry name" value="CAF1A_DD"/>
</dbReference>
<dbReference type="InterPro" id="IPR001394">
    <property type="entry name" value="Peptidase_C19_UCH"/>
</dbReference>
<dbReference type="STRING" id="1196081.A0A364L756"/>